<proteinExistence type="predicted"/>
<dbReference type="PROSITE" id="PS50048">
    <property type="entry name" value="ZN2_CY6_FUNGAL_2"/>
    <property type="match status" value="1"/>
</dbReference>
<dbReference type="InterPro" id="IPR001138">
    <property type="entry name" value="Zn2Cys6_DnaBD"/>
</dbReference>
<evidence type="ECO:0000313" key="8">
    <source>
        <dbReference type="Proteomes" id="UP000053257"/>
    </source>
</evidence>
<reference evidence="7 8" key="1">
    <citation type="journal article" date="2014" name="PLoS Genet.">
        <title>Analysis of the Phlebiopsis gigantea genome, transcriptome and secretome provides insight into its pioneer colonization strategies of wood.</title>
        <authorList>
            <person name="Hori C."/>
            <person name="Ishida T."/>
            <person name="Igarashi K."/>
            <person name="Samejima M."/>
            <person name="Suzuki H."/>
            <person name="Master E."/>
            <person name="Ferreira P."/>
            <person name="Ruiz-Duenas F.J."/>
            <person name="Held B."/>
            <person name="Canessa P."/>
            <person name="Larrondo L.F."/>
            <person name="Schmoll M."/>
            <person name="Druzhinina I.S."/>
            <person name="Kubicek C.P."/>
            <person name="Gaskell J.A."/>
            <person name="Kersten P."/>
            <person name="St John F."/>
            <person name="Glasner J."/>
            <person name="Sabat G."/>
            <person name="Splinter BonDurant S."/>
            <person name="Syed K."/>
            <person name="Yadav J."/>
            <person name="Mgbeahuruike A.C."/>
            <person name="Kovalchuk A."/>
            <person name="Asiegbu F.O."/>
            <person name="Lackner G."/>
            <person name="Hoffmeister D."/>
            <person name="Rencoret J."/>
            <person name="Gutierrez A."/>
            <person name="Sun H."/>
            <person name="Lindquist E."/>
            <person name="Barry K."/>
            <person name="Riley R."/>
            <person name="Grigoriev I.V."/>
            <person name="Henrissat B."/>
            <person name="Kues U."/>
            <person name="Berka R.M."/>
            <person name="Martinez A.T."/>
            <person name="Covert S.F."/>
            <person name="Blanchette R.A."/>
            <person name="Cullen D."/>
        </authorList>
    </citation>
    <scope>NUCLEOTIDE SEQUENCE [LARGE SCALE GENOMIC DNA]</scope>
    <source>
        <strain evidence="7 8">11061_1 CR5-6</strain>
    </source>
</reference>
<feature type="domain" description="Zn(2)-C6 fungal-type" evidence="6">
    <location>
        <begin position="13"/>
        <end position="43"/>
    </location>
</feature>
<evidence type="ECO:0000256" key="4">
    <source>
        <dbReference type="ARBA" id="ARBA00023242"/>
    </source>
</evidence>
<evidence type="ECO:0000256" key="3">
    <source>
        <dbReference type="ARBA" id="ARBA00023163"/>
    </source>
</evidence>
<evidence type="ECO:0000256" key="5">
    <source>
        <dbReference type="SAM" id="MobiDB-lite"/>
    </source>
</evidence>
<dbReference type="SUPFAM" id="SSF57701">
    <property type="entry name" value="Zn2/Cys6 DNA-binding domain"/>
    <property type="match status" value="1"/>
</dbReference>
<gene>
    <name evidence="7" type="ORF">PHLGIDRAFT_296218</name>
</gene>
<dbReference type="GO" id="GO:0005634">
    <property type="term" value="C:nucleus"/>
    <property type="evidence" value="ECO:0007669"/>
    <property type="project" value="TreeGrafter"/>
</dbReference>
<dbReference type="PRINTS" id="PR00755">
    <property type="entry name" value="AFLATOXINBRP"/>
</dbReference>
<organism evidence="7 8">
    <name type="scientific">Phlebiopsis gigantea (strain 11061_1 CR5-6)</name>
    <name type="common">White-rot fungus</name>
    <name type="synonym">Peniophora gigantea</name>
    <dbReference type="NCBI Taxonomy" id="745531"/>
    <lineage>
        <taxon>Eukaryota</taxon>
        <taxon>Fungi</taxon>
        <taxon>Dikarya</taxon>
        <taxon>Basidiomycota</taxon>
        <taxon>Agaricomycotina</taxon>
        <taxon>Agaricomycetes</taxon>
        <taxon>Polyporales</taxon>
        <taxon>Phanerochaetaceae</taxon>
        <taxon>Phlebiopsis</taxon>
    </lineage>
</organism>
<keyword evidence="4" id="KW-0539">Nucleus</keyword>
<keyword evidence="3" id="KW-0804">Transcription</keyword>
<dbReference type="CDD" id="cd00067">
    <property type="entry name" value="GAL4"/>
    <property type="match status" value="1"/>
</dbReference>
<dbReference type="SMART" id="SM00066">
    <property type="entry name" value="GAL4"/>
    <property type="match status" value="1"/>
</dbReference>
<name>A0A0C3SDR4_PHLG1</name>
<accession>A0A0C3SDR4</accession>
<dbReference type="Gene3D" id="4.10.240.10">
    <property type="entry name" value="Zn(2)-C6 fungal-type DNA-binding domain"/>
    <property type="match status" value="1"/>
</dbReference>
<dbReference type="Proteomes" id="UP000053257">
    <property type="component" value="Unassembled WGS sequence"/>
</dbReference>
<evidence type="ECO:0000259" key="6">
    <source>
        <dbReference type="PROSITE" id="PS50048"/>
    </source>
</evidence>
<keyword evidence="1" id="KW-0805">Transcription regulation</keyword>
<dbReference type="Pfam" id="PF00172">
    <property type="entry name" value="Zn_clus"/>
    <property type="match status" value="1"/>
</dbReference>
<dbReference type="PROSITE" id="PS00463">
    <property type="entry name" value="ZN2_CY6_FUNGAL_1"/>
    <property type="match status" value="1"/>
</dbReference>
<dbReference type="GO" id="GO:0000981">
    <property type="term" value="F:DNA-binding transcription factor activity, RNA polymerase II-specific"/>
    <property type="evidence" value="ECO:0007669"/>
    <property type="project" value="InterPro"/>
</dbReference>
<evidence type="ECO:0000256" key="1">
    <source>
        <dbReference type="ARBA" id="ARBA00023015"/>
    </source>
</evidence>
<keyword evidence="2" id="KW-0238">DNA-binding</keyword>
<dbReference type="HOGENOM" id="CLU_1180579_0_0_1"/>
<protein>
    <recommendedName>
        <fullName evidence="6">Zn(2)-C6 fungal-type domain-containing protein</fullName>
    </recommendedName>
</protein>
<dbReference type="PANTHER" id="PTHR31069">
    <property type="entry name" value="OLEATE-ACTIVATED TRANSCRIPTION FACTOR 1-RELATED"/>
    <property type="match status" value="1"/>
</dbReference>
<dbReference type="GO" id="GO:0008270">
    <property type="term" value="F:zinc ion binding"/>
    <property type="evidence" value="ECO:0007669"/>
    <property type="project" value="InterPro"/>
</dbReference>
<dbReference type="EMBL" id="KN840461">
    <property type="protein sequence ID" value="KIP09870.1"/>
    <property type="molecule type" value="Genomic_DNA"/>
</dbReference>
<keyword evidence="8" id="KW-1185">Reference proteome</keyword>
<evidence type="ECO:0000256" key="2">
    <source>
        <dbReference type="ARBA" id="ARBA00023125"/>
    </source>
</evidence>
<feature type="region of interest" description="Disordered" evidence="5">
    <location>
        <begin position="47"/>
        <end position="81"/>
    </location>
</feature>
<evidence type="ECO:0000313" key="7">
    <source>
        <dbReference type="EMBL" id="KIP09870.1"/>
    </source>
</evidence>
<dbReference type="OrthoDB" id="2260578at2759"/>
<dbReference type="InterPro" id="IPR050675">
    <property type="entry name" value="OAF3"/>
</dbReference>
<sequence length="215" mass="23422">MGPMARSKRTPIACTECRRRQVKCSGGSPQCERCEKRGVKCEYIPCSQQKTSSSSPSTPPESLHFMPQPMSPYFPPRRSPTSWQQGSSAYEYLTEAPNTYEEQGHWQAQGYALSPSAVQVPQQFFGGPPAHTRAARPAYSGEEYNQPAYNYHTYSQGTSVQPTIPSHQGYSAGAFPNGYVAPDAHVGAADPSLSYGYGGGHGRTTLQAHLPSQRA</sequence>
<feature type="compositionally biased region" description="Pro residues" evidence="5">
    <location>
        <begin position="69"/>
        <end position="78"/>
    </location>
</feature>
<feature type="compositionally biased region" description="Low complexity" evidence="5">
    <location>
        <begin position="51"/>
        <end position="62"/>
    </location>
</feature>
<dbReference type="GO" id="GO:0000978">
    <property type="term" value="F:RNA polymerase II cis-regulatory region sequence-specific DNA binding"/>
    <property type="evidence" value="ECO:0007669"/>
    <property type="project" value="TreeGrafter"/>
</dbReference>
<dbReference type="GO" id="GO:0045944">
    <property type="term" value="P:positive regulation of transcription by RNA polymerase II"/>
    <property type="evidence" value="ECO:0007669"/>
    <property type="project" value="TreeGrafter"/>
</dbReference>
<dbReference type="AlphaFoldDB" id="A0A0C3SDR4"/>
<dbReference type="PANTHER" id="PTHR31069:SF12">
    <property type="entry name" value="TRANSCRIPTION FACTOR DOMAIN-CONTAINING PROTEIN"/>
    <property type="match status" value="1"/>
</dbReference>
<dbReference type="InterPro" id="IPR036864">
    <property type="entry name" value="Zn2-C6_fun-type_DNA-bd_sf"/>
</dbReference>